<dbReference type="InterPro" id="IPR018306">
    <property type="entry name" value="Phage_T5_Orf172_DNA-bd"/>
</dbReference>
<feature type="domain" description="Bacteriophage T5 Orf172 DNA-binding" evidence="1">
    <location>
        <begin position="139"/>
        <end position="210"/>
    </location>
</feature>
<dbReference type="Proteomes" id="UP000297245">
    <property type="component" value="Unassembled WGS sequence"/>
</dbReference>
<dbReference type="EMBL" id="ML180339">
    <property type="protein sequence ID" value="THU77779.1"/>
    <property type="molecule type" value="Genomic_DNA"/>
</dbReference>
<name>A0A4S8KQ28_DENBC</name>
<dbReference type="AlphaFoldDB" id="A0A4S8KQ28"/>
<reference evidence="2 3" key="1">
    <citation type="journal article" date="2019" name="Nat. Ecol. Evol.">
        <title>Megaphylogeny resolves global patterns of mushroom evolution.</title>
        <authorList>
            <person name="Varga T."/>
            <person name="Krizsan K."/>
            <person name="Foldi C."/>
            <person name="Dima B."/>
            <person name="Sanchez-Garcia M."/>
            <person name="Sanchez-Ramirez S."/>
            <person name="Szollosi G.J."/>
            <person name="Szarkandi J.G."/>
            <person name="Papp V."/>
            <person name="Albert L."/>
            <person name="Andreopoulos W."/>
            <person name="Angelini C."/>
            <person name="Antonin V."/>
            <person name="Barry K.W."/>
            <person name="Bougher N.L."/>
            <person name="Buchanan P."/>
            <person name="Buyck B."/>
            <person name="Bense V."/>
            <person name="Catcheside P."/>
            <person name="Chovatia M."/>
            <person name="Cooper J."/>
            <person name="Damon W."/>
            <person name="Desjardin D."/>
            <person name="Finy P."/>
            <person name="Geml J."/>
            <person name="Haridas S."/>
            <person name="Hughes K."/>
            <person name="Justo A."/>
            <person name="Karasinski D."/>
            <person name="Kautmanova I."/>
            <person name="Kiss B."/>
            <person name="Kocsube S."/>
            <person name="Kotiranta H."/>
            <person name="LaButti K.M."/>
            <person name="Lechner B.E."/>
            <person name="Liimatainen K."/>
            <person name="Lipzen A."/>
            <person name="Lukacs Z."/>
            <person name="Mihaltcheva S."/>
            <person name="Morgado L.N."/>
            <person name="Niskanen T."/>
            <person name="Noordeloos M.E."/>
            <person name="Ohm R.A."/>
            <person name="Ortiz-Santana B."/>
            <person name="Ovrebo C."/>
            <person name="Racz N."/>
            <person name="Riley R."/>
            <person name="Savchenko A."/>
            <person name="Shiryaev A."/>
            <person name="Soop K."/>
            <person name="Spirin V."/>
            <person name="Szebenyi C."/>
            <person name="Tomsovsky M."/>
            <person name="Tulloss R.E."/>
            <person name="Uehling J."/>
            <person name="Grigoriev I.V."/>
            <person name="Vagvolgyi C."/>
            <person name="Papp T."/>
            <person name="Martin F.M."/>
            <person name="Miettinen O."/>
            <person name="Hibbett D.S."/>
            <person name="Nagy L.G."/>
        </authorList>
    </citation>
    <scope>NUCLEOTIDE SEQUENCE [LARGE SCALE GENOMIC DNA]</scope>
    <source>
        <strain evidence="2 3">CBS 962.96</strain>
    </source>
</reference>
<evidence type="ECO:0000259" key="1">
    <source>
        <dbReference type="Pfam" id="PF10544"/>
    </source>
</evidence>
<evidence type="ECO:0000313" key="3">
    <source>
        <dbReference type="Proteomes" id="UP000297245"/>
    </source>
</evidence>
<sequence>MIHPSSSSTSTTSCTILGIKTLALSALETASFEYFDSQTSTSNECSDCVALLQPQHTDFPSLLCFVLKFICRPLKELKPLQPLLLSPLPHTRQKSSSHQCSKNRLRHSNVLTGDGVNTVLGALTKLARFNAATHSHSASDGHDGTMTYKIGYTTRSVKEHPKELQRQCPSKNYKFLDADKCLFVKRTEKVVHDVLISKGGHTHREVFDLGPFDGLDNAGKDVVVRVREIVEGVYTV</sequence>
<proteinExistence type="predicted"/>
<evidence type="ECO:0000313" key="2">
    <source>
        <dbReference type="EMBL" id="THU77779.1"/>
    </source>
</evidence>
<gene>
    <name evidence="2" type="ORF">K435DRAFT_877407</name>
</gene>
<dbReference type="Pfam" id="PF10544">
    <property type="entry name" value="T5orf172"/>
    <property type="match status" value="1"/>
</dbReference>
<keyword evidence="3" id="KW-1185">Reference proteome</keyword>
<protein>
    <recommendedName>
        <fullName evidence="1">Bacteriophage T5 Orf172 DNA-binding domain-containing protein</fullName>
    </recommendedName>
</protein>
<organism evidence="2 3">
    <name type="scientific">Dendrothele bispora (strain CBS 962.96)</name>
    <dbReference type="NCBI Taxonomy" id="1314807"/>
    <lineage>
        <taxon>Eukaryota</taxon>
        <taxon>Fungi</taxon>
        <taxon>Dikarya</taxon>
        <taxon>Basidiomycota</taxon>
        <taxon>Agaricomycotina</taxon>
        <taxon>Agaricomycetes</taxon>
        <taxon>Agaricomycetidae</taxon>
        <taxon>Agaricales</taxon>
        <taxon>Agaricales incertae sedis</taxon>
        <taxon>Dendrothele</taxon>
    </lineage>
</organism>
<accession>A0A4S8KQ28</accession>